<organism evidence="2">
    <name type="scientific">Nymphaea colorata</name>
    <name type="common">pocket water lily</name>
    <dbReference type="NCBI Taxonomy" id="210225"/>
    <lineage>
        <taxon>Eukaryota</taxon>
        <taxon>Viridiplantae</taxon>
        <taxon>Streptophyta</taxon>
        <taxon>Embryophyta</taxon>
        <taxon>Tracheophyta</taxon>
        <taxon>Spermatophyta</taxon>
        <taxon>Magnoliopsida</taxon>
        <taxon>Nymphaeales</taxon>
        <taxon>Nymphaeaceae</taxon>
        <taxon>Nymphaea</taxon>
    </lineage>
</organism>
<evidence type="ECO:0000313" key="2">
    <source>
        <dbReference type="EMBL" id="VVV95448.1"/>
    </source>
</evidence>
<dbReference type="EMBL" id="LR721780">
    <property type="protein sequence ID" value="VVV95448.1"/>
    <property type="molecule type" value="Genomic_DNA"/>
</dbReference>
<feature type="region of interest" description="Disordered" evidence="1">
    <location>
        <begin position="1"/>
        <end position="41"/>
    </location>
</feature>
<accession>A0A5K1A1V3</accession>
<gene>
    <name evidence="2" type="ORF">NYM_LOCUS11692</name>
</gene>
<protein>
    <submittedName>
        <fullName evidence="2">Uncharacterized protein</fullName>
    </submittedName>
</protein>
<feature type="compositionally biased region" description="Low complexity" evidence="1">
    <location>
        <begin position="1"/>
        <end position="27"/>
    </location>
</feature>
<dbReference type="AlphaFoldDB" id="A0A5K1A1V3"/>
<sequence>MVSRVQQQQQQPTYEQRQAMQQKQQQQDVRKGQQKHQQERGLMQQWVKINKGLSFKRSSISGDSDPATSAILLLACAVCTPSI</sequence>
<dbReference type="PANTHER" id="PTHR38398:SF1">
    <property type="entry name" value="EXPRESSED PROTEIN"/>
    <property type="match status" value="1"/>
</dbReference>
<reference evidence="2" key="1">
    <citation type="submission" date="2019-09" db="EMBL/GenBank/DDBJ databases">
        <authorList>
            <person name="Zhang L."/>
        </authorList>
    </citation>
    <scope>NUCLEOTIDE SEQUENCE</scope>
</reference>
<name>A0A5K1A1V3_9MAGN</name>
<dbReference type="PANTHER" id="PTHR38398">
    <property type="entry name" value="EXPRESSED PROTEIN"/>
    <property type="match status" value="1"/>
</dbReference>
<feature type="compositionally biased region" description="Basic and acidic residues" evidence="1">
    <location>
        <begin position="28"/>
        <end position="39"/>
    </location>
</feature>
<dbReference type="Gramene" id="NC2G0004290.1">
    <property type="protein sequence ID" value="NC2G0004290.1:cds"/>
    <property type="gene ID" value="NC2G0004290"/>
</dbReference>
<proteinExistence type="predicted"/>
<evidence type="ECO:0000256" key="1">
    <source>
        <dbReference type="SAM" id="MobiDB-lite"/>
    </source>
</evidence>